<evidence type="ECO:0000313" key="4">
    <source>
        <dbReference type="EMBL" id="CAE4668838.1"/>
    </source>
</evidence>
<dbReference type="PROSITE" id="PS51166">
    <property type="entry name" value="CBM20"/>
    <property type="match status" value="1"/>
</dbReference>
<dbReference type="InterPro" id="IPR013784">
    <property type="entry name" value="Carb-bd-like_fold"/>
</dbReference>
<evidence type="ECO:0000256" key="2">
    <source>
        <dbReference type="SAM" id="MobiDB-lite"/>
    </source>
</evidence>
<proteinExistence type="predicted"/>
<dbReference type="EMBL" id="HBNR01090069">
    <property type="protein sequence ID" value="CAE4668838.1"/>
    <property type="molecule type" value="Transcribed_RNA"/>
</dbReference>
<protein>
    <recommendedName>
        <fullName evidence="3">CBM20 domain-containing protein</fullName>
    </recommendedName>
</protein>
<accession>A0A7S4W2Z8</accession>
<reference evidence="4" key="1">
    <citation type="submission" date="2021-01" db="EMBL/GenBank/DDBJ databases">
        <authorList>
            <person name="Corre E."/>
            <person name="Pelletier E."/>
            <person name="Niang G."/>
            <person name="Scheremetjew M."/>
            <person name="Finn R."/>
            <person name="Kale V."/>
            <person name="Holt S."/>
            <person name="Cochrane G."/>
            <person name="Meng A."/>
            <person name="Brown T."/>
            <person name="Cohen L."/>
        </authorList>
    </citation>
    <scope>NUCLEOTIDE SEQUENCE</scope>
    <source>
        <strain evidence="4">CCMP3105</strain>
    </source>
</reference>
<evidence type="ECO:0000259" key="3">
    <source>
        <dbReference type="PROSITE" id="PS51166"/>
    </source>
</evidence>
<name>A0A7S4W2Z8_9DINO</name>
<dbReference type="Gene3D" id="2.60.40.10">
    <property type="entry name" value="Immunoglobulins"/>
    <property type="match status" value="1"/>
</dbReference>
<evidence type="ECO:0000256" key="1">
    <source>
        <dbReference type="SAM" id="Coils"/>
    </source>
</evidence>
<feature type="region of interest" description="Disordered" evidence="2">
    <location>
        <begin position="387"/>
        <end position="407"/>
    </location>
</feature>
<dbReference type="SUPFAM" id="SSF49452">
    <property type="entry name" value="Starch-binding domain-like"/>
    <property type="match status" value="1"/>
</dbReference>
<feature type="coiled-coil region" evidence="1">
    <location>
        <begin position="262"/>
        <end position="349"/>
    </location>
</feature>
<dbReference type="InterPro" id="IPR002044">
    <property type="entry name" value="CBM20"/>
</dbReference>
<gene>
    <name evidence="4" type="ORF">AMON00008_LOCUS64621</name>
</gene>
<dbReference type="GO" id="GO:2001070">
    <property type="term" value="F:starch binding"/>
    <property type="evidence" value="ECO:0007669"/>
    <property type="project" value="InterPro"/>
</dbReference>
<keyword evidence="1" id="KW-0175">Coiled coil</keyword>
<dbReference type="AlphaFoldDB" id="A0A7S4W2Z8"/>
<dbReference type="InterPro" id="IPR013783">
    <property type="entry name" value="Ig-like_fold"/>
</dbReference>
<feature type="domain" description="CBM20" evidence="3">
    <location>
        <begin position="1"/>
        <end position="167"/>
    </location>
</feature>
<organism evidence="4">
    <name type="scientific">Alexandrium monilatum</name>
    <dbReference type="NCBI Taxonomy" id="311494"/>
    <lineage>
        <taxon>Eukaryota</taxon>
        <taxon>Sar</taxon>
        <taxon>Alveolata</taxon>
        <taxon>Dinophyceae</taxon>
        <taxon>Gonyaulacales</taxon>
        <taxon>Pyrocystaceae</taxon>
        <taxon>Alexandrium</taxon>
    </lineage>
</organism>
<sequence length="485" mass="53636">MPSIGVLFEIRRAPTMPGEAMRVTGALPELGAWDPWEVISQPGEEADALALRTGALRYPCWSMPAPLWIKFESSVEGDEPPFSRQSSWQPESECVLTPESSSAHSVGSAKSGETTIDIEYKYLKDVRQLMGNGSTCFEWEDSIANRRVTLPRQAGAMFLISDALWDSAEPPRVSYIVQGEVVERCMELDPDHVLGKKDLRNTILLDPGAEPETGGKEQSNSFFLSPGGTPGNITPTGPLDFDIEQEFEALASKKLPTLLAEKLAAEQTASELATEVMRLQREFSLQGAEKERAEDECKALRSEVEELRRMVLGLTESVEASTKKRAMEAERLEQENASLHAEVAELRSELGEARVALKIVEDCSVLRPEMEAVQAELELHDAAIAAPPAEDSSPHTPPPRRSGPLEDLTFCCSPSKELLREEARERCPSICEKAPEVKEVVENPLLMKVKGSLSKFNPTLALEVRQEQETELSKALRRRREIIGC</sequence>